<keyword evidence="1" id="KW-0597">Phosphoprotein</keyword>
<gene>
    <name evidence="5" type="ORF">BCR42DRAFT_416468</name>
</gene>
<sequence length="588" mass="64574">MVASGHSVRLRVDLHSKTPIIFSYPDLLKRHEKTLKEAPKASMLLDDEQDPFYKALLDRAAKYDMNPGGEDVDSGEEDNQQNKDTKGDEYDYEDPFIDDSEMMLDESYEYSQPEFDGFFVYHGALDGSDNVSGTKKKSNAKKEKSTASTGKAKASTYHKGGPTMKKSTSATTTTSADTTKKASVKTNKGTAPTSASASKSAANTNSATNTTSSTTAKSAPSSSSSTTSTGDSNKKPGKVSSSKLQPLHPTLEPLMEKIRVDRAKETFEIKSKFPSNLRPTVLEMATKMFRLYHKMDENVINHLMAILPYNRFTMKKFLTTKSGPGVVTEFQKEIDRLIEHLQKSVDEAMPEHLQQYEQKLMEQQNQAVSDGPDVEKKFRCNETIRRTLYDILTLDMHSVNLSNEIAEFNGRNDMVESETKARKLMYTKLLPCWPSGWMTTYDISRQYSTYKAKMKNTDETSVKLGLSSPSASTSTGSATTMSSSGAKRSTTTPVKRSAPSSNSANGYNGAQGSGGTEKRKKVAVNQGPTDSESNRQASQESNTHDTKVEPDDVKLKESPSIAELTTPHSSPSSHKPSSMNIASLISGP</sequence>
<dbReference type="InterPro" id="IPR026947">
    <property type="entry name" value="UBN_middle_dom"/>
</dbReference>
<proteinExistence type="predicted"/>
<feature type="compositionally biased region" description="Low complexity" evidence="2">
    <location>
        <begin position="184"/>
        <end position="229"/>
    </location>
</feature>
<feature type="domain" description="Hpc2-related" evidence="3">
    <location>
        <begin position="78"/>
        <end position="126"/>
    </location>
</feature>
<feature type="compositionally biased region" description="Low complexity" evidence="2">
    <location>
        <begin position="567"/>
        <end position="578"/>
    </location>
</feature>
<dbReference type="EMBL" id="MCGE01000013">
    <property type="protein sequence ID" value="ORZ15130.1"/>
    <property type="molecule type" value="Genomic_DNA"/>
</dbReference>
<feature type="compositionally biased region" description="Basic and acidic residues" evidence="2">
    <location>
        <begin position="542"/>
        <end position="557"/>
    </location>
</feature>
<dbReference type="OrthoDB" id="5576775at2759"/>
<comment type="caution">
    <text evidence="5">The sequence shown here is derived from an EMBL/GenBank/DDBJ whole genome shotgun (WGS) entry which is preliminary data.</text>
</comment>
<dbReference type="STRING" id="90262.A0A1X2IEJ2"/>
<feature type="compositionally biased region" description="Polar residues" evidence="2">
    <location>
        <begin position="526"/>
        <end position="541"/>
    </location>
</feature>
<dbReference type="InterPro" id="IPR014840">
    <property type="entry name" value="HRD"/>
</dbReference>
<name>A0A1X2IEJ2_9FUNG</name>
<evidence type="ECO:0000259" key="4">
    <source>
        <dbReference type="Pfam" id="PF14075"/>
    </source>
</evidence>
<protein>
    <recommendedName>
        <fullName evidence="7">Ubinuclein middle domain-containing protein</fullName>
    </recommendedName>
</protein>
<evidence type="ECO:0000256" key="2">
    <source>
        <dbReference type="SAM" id="MobiDB-lite"/>
    </source>
</evidence>
<feature type="compositionally biased region" description="Polar residues" evidence="2">
    <location>
        <begin position="579"/>
        <end position="588"/>
    </location>
</feature>
<feature type="compositionally biased region" description="Basic and acidic residues" evidence="2">
    <location>
        <begin position="80"/>
        <end position="89"/>
    </location>
</feature>
<feature type="compositionally biased region" description="Polar residues" evidence="2">
    <location>
        <begin position="487"/>
        <end position="508"/>
    </location>
</feature>
<feature type="region of interest" description="Disordered" evidence="2">
    <location>
        <begin position="461"/>
        <end position="588"/>
    </location>
</feature>
<accession>A0A1X2IEJ2</accession>
<evidence type="ECO:0008006" key="7">
    <source>
        <dbReference type="Google" id="ProtNLM"/>
    </source>
</evidence>
<dbReference type="Pfam" id="PF08729">
    <property type="entry name" value="HUN"/>
    <property type="match status" value="1"/>
</dbReference>
<feature type="compositionally biased region" description="Acidic residues" evidence="2">
    <location>
        <begin position="70"/>
        <end position="79"/>
    </location>
</feature>
<feature type="compositionally biased region" description="Low complexity" evidence="2">
    <location>
        <begin position="163"/>
        <end position="177"/>
    </location>
</feature>
<organism evidence="5 6">
    <name type="scientific">Absidia repens</name>
    <dbReference type="NCBI Taxonomy" id="90262"/>
    <lineage>
        <taxon>Eukaryota</taxon>
        <taxon>Fungi</taxon>
        <taxon>Fungi incertae sedis</taxon>
        <taxon>Mucoromycota</taxon>
        <taxon>Mucoromycotina</taxon>
        <taxon>Mucoromycetes</taxon>
        <taxon>Mucorales</taxon>
        <taxon>Cunninghamellaceae</taxon>
        <taxon>Absidia</taxon>
    </lineage>
</organism>
<evidence type="ECO:0000313" key="6">
    <source>
        <dbReference type="Proteomes" id="UP000193560"/>
    </source>
</evidence>
<dbReference type="Proteomes" id="UP000193560">
    <property type="component" value="Unassembled WGS sequence"/>
</dbReference>
<evidence type="ECO:0000259" key="3">
    <source>
        <dbReference type="Pfam" id="PF08729"/>
    </source>
</evidence>
<feature type="domain" description="Ubinuclein middle" evidence="4">
    <location>
        <begin position="245"/>
        <end position="445"/>
    </location>
</feature>
<evidence type="ECO:0000256" key="1">
    <source>
        <dbReference type="ARBA" id="ARBA00022553"/>
    </source>
</evidence>
<evidence type="ECO:0000313" key="5">
    <source>
        <dbReference type="EMBL" id="ORZ15130.1"/>
    </source>
</evidence>
<reference evidence="5 6" key="1">
    <citation type="submission" date="2016-07" db="EMBL/GenBank/DDBJ databases">
        <title>Pervasive Adenine N6-methylation of Active Genes in Fungi.</title>
        <authorList>
            <consortium name="DOE Joint Genome Institute"/>
            <person name="Mondo S.J."/>
            <person name="Dannebaum R.O."/>
            <person name="Kuo R.C."/>
            <person name="Labutti K."/>
            <person name="Haridas S."/>
            <person name="Kuo A."/>
            <person name="Salamov A."/>
            <person name="Ahrendt S.R."/>
            <person name="Lipzen A."/>
            <person name="Sullivan W."/>
            <person name="Andreopoulos W.B."/>
            <person name="Clum A."/>
            <person name="Lindquist E."/>
            <person name="Daum C."/>
            <person name="Ramamoorthy G.K."/>
            <person name="Gryganskyi A."/>
            <person name="Culley D."/>
            <person name="Magnuson J.K."/>
            <person name="James T.Y."/>
            <person name="O'Malley M.A."/>
            <person name="Stajich J.E."/>
            <person name="Spatafora J.W."/>
            <person name="Visel A."/>
            <person name="Grigoriev I.V."/>
        </authorList>
    </citation>
    <scope>NUCLEOTIDE SEQUENCE [LARGE SCALE GENOMIC DNA]</scope>
    <source>
        <strain evidence="5 6">NRRL 1336</strain>
    </source>
</reference>
<feature type="region of interest" description="Disordered" evidence="2">
    <location>
        <begin position="130"/>
        <end position="252"/>
    </location>
</feature>
<dbReference type="Pfam" id="PF14075">
    <property type="entry name" value="UBN_AB"/>
    <property type="match status" value="1"/>
</dbReference>
<feature type="compositionally biased region" description="Low complexity" evidence="2">
    <location>
        <begin position="465"/>
        <end position="486"/>
    </location>
</feature>
<dbReference type="AlphaFoldDB" id="A0A1X2IEJ2"/>
<keyword evidence="6" id="KW-1185">Reference proteome</keyword>
<feature type="region of interest" description="Disordered" evidence="2">
    <location>
        <begin position="64"/>
        <end position="94"/>
    </location>
</feature>